<dbReference type="PROSITE" id="PS51324">
    <property type="entry name" value="ERV_ALR"/>
    <property type="match status" value="1"/>
</dbReference>
<evidence type="ECO:0000256" key="7">
    <source>
        <dbReference type="ARBA" id="ARBA00023157"/>
    </source>
</evidence>
<evidence type="ECO:0000256" key="5">
    <source>
        <dbReference type="ARBA" id="ARBA00022827"/>
    </source>
</evidence>
<dbReference type="PROSITE" id="PS51352">
    <property type="entry name" value="THIOREDOXIN_2"/>
    <property type="match status" value="1"/>
</dbReference>
<evidence type="ECO:0000259" key="11">
    <source>
        <dbReference type="PROSITE" id="PS51324"/>
    </source>
</evidence>
<keyword evidence="14" id="KW-1185">Reference proteome</keyword>
<dbReference type="GO" id="GO:0016971">
    <property type="term" value="F:flavin-dependent sulfhydryl oxidase activity"/>
    <property type="evidence" value="ECO:0007669"/>
    <property type="project" value="InterPro"/>
</dbReference>
<dbReference type="EMBL" id="CAJHNH020000777">
    <property type="protein sequence ID" value="CAG5119789.1"/>
    <property type="molecule type" value="Genomic_DNA"/>
</dbReference>
<dbReference type="PANTHER" id="PTHR22897:SF8">
    <property type="entry name" value="SULFHYDRYL OXIDASE"/>
    <property type="match status" value="1"/>
</dbReference>
<evidence type="ECO:0000256" key="10">
    <source>
        <dbReference type="RuleBase" id="RU371123"/>
    </source>
</evidence>
<dbReference type="GO" id="GO:0003756">
    <property type="term" value="F:protein disulfide isomerase activity"/>
    <property type="evidence" value="ECO:0007669"/>
    <property type="project" value="TreeGrafter"/>
</dbReference>
<evidence type="ECO:0000313" key="13">
    <source>
        <dbReference type="EMBL" id="CAG5119789.1"/>
    </source>
</evidence>
<name>A0A8S3YRV0_9EUPU</name>
<evidence type="ECO:0000256" key="8">
    <source>
        <dbReference type="ARBA" id="ARBA00023180"/>
    </source>
</evidence>
<dbReference type="PANTHER" id="PTHR22897">
    <property type="entry name" value="QUIESCIN Q6-RELATED SULFHYDRYL OXIDASE"/>
    <property type="match status" value="1"/>
</dbReference>
<dbReference type="GO" id="GO:0006457">
    <property type="term" value="P:protein folding"/>
    <property type="evidence" value="ECO:0007669"/>
    <property type="project" value="TreeGrafter"/>
</dbReference>
<dbReference type="SUPFAM" id="SSF69000">
    <property type="entry name" value="FAD-dependent thiol oxidase"/>
    <property type="match status" value="1"/>
</dbReference>
<dbReference type="Gene3D" id="1.20.120.310">
    <property type="entry name" value="ERV/ALR sulfhydryl oxidase domain"/>
    <property type="match status" value="1"/>
</dbReference>
<evidence type="ECO:0000256" key="2">
    <source>
        <dbReference type="ARBA" id="ARBA00006041"/>
    </source>
</evidence>
<accession>A0A8S3YRV0</accession>
<protein>
    <recommendedName>
        <fullName evidence="10">Sulfhydryl oxidase</fullName>
        <ecNumber evidence="10">1.8.3.2</ecNumber>
    </recommendedName>
</protein>
<comment type="cofactor">
    <cofactor evidence="1 10">
        <name>FAD</name>
        <dbReference type="ChEBI" id="CHEBI:57692"/>
    </cofactor>
</comment>
<dbReference type="Proteomes" id="UP000678393">
    <property type="component" value="Unassembled WGS sequence"/>
</dbReference>
<organism evidence="13 14">
    <name type="scientific">Candidula unifasciata</name>
    <dbReference type="NCBI Taxonomy" id="100452"/>
    <lineage>
        <taxon>Eukaryota</taxon>
        <taxon>Metazoa</taxon>
        <taxon>Spiralia</taxon>
        <taxon>Lophotrochozoa</taxon>
        <taxon>Mollusca</taxon>
        <taxon>Gastropoda</taxon>
        <taxon>Heterobranchia</taxon>
        <taxon>Euthyneura</taxon>
        <taxon>Panpulmonata</taxon>
        <taxon>Eupulmonata</taxon>
        <taxon>Stylommatophora</taxon>
        <taxon>Helicina</taxon>
        <taxon>Helicoidea</taxon>
        <taxon>Geomitridae</taxon>
        <taxon>Candidula</taxon>
    </lineage>
</organism>
<keyword evidence="8" id="KW-0325">Glycoprotein</keyword>
<feature type="transmembrane region" description="Helical" evidence="10">
    <location>
        <begin position="628"/>
        <end position="647"/>
    </location>
</feature>
<dbReference type="InterPro" id="IPR036249">
    <property type="entry name" value="Thioredoxin-like_sf"/>
</dbReference>
<dbReference type="EC" id="1.8.3.2" evidence="10"/>
<evidence type="ECO:0000256" key="1">
    <source>
        <dbReference type="ARBA" id="ARBA00001974"/>
    </source>
</evidence>
<dbReference type="FunFam" id="1.20.120.1960:FF:000001">
    <property type="entry name" value="Sulfhydryl oxidase"/>
    <property type="match status" value="1"/>
</dbReference>
<dbReference type="Pfam" id="PF18371">
    <property type="entry name" value="FAD_SOX"/>
    <property type="match status" value="1"/>
</dbReference>
<dbReference type="InterPro" id="IPR041269">
    <property type="entry name" value="QSOX_Trx1"/>
</dbReference>
<keyword evidence="6 10" id="KW-0560">Oxidoreductase</keyword>
<dbReference type="OrthoDB" id="59470at2759"/>
<dbReference type="Pfam" id="PF18108">
    <property type="entry name" value="QSOX_Trx1"/>
    <property type="match status" value="1"/>
</dbReference>
<comment type="catalytic activity">
    <reaction evidence="9 10">
        <text>2 R'C(R)SH + O2 = R'C(R)S-S(R)CR' + H2O2</text>
        <dbReference type="Rhea" id="RHEA:17357"/>
        <dbReference type="ChEBI" id="CHEBI:15379"/>
        <dbReference type="ChEBI" id="CHEBI:16240"/>
        <dbReference type="ChEBI" id="CHEBI:16520"/>
        <dbReference type="ChEBI" id="CHEBI:17412"/>
        <dbReference type="EC" id="1.8.3.2"/>
    </reaction>
</comment>
<dbReference type="FunFam" id="1.20.120.310:FF:000001">
    <property type="entry name" value="Sulfhydryl oxidase"/>
    <property type="match status" value="1"/>
</dbReference>
<dbReference type="Pfam" id="PF04777">
    <property type="entry name" value="Evr1_Alr"/>
    <property type="match status" value="1"/>
</dbReference>
<dbReference type="InterPro" id="IPR042568">
    <property type="entry name" value="QSOX_FAD-bd_sf"/>
</dbReference>
<gene>
    <name evidence="13" type="ORF">CUNI_LOCUS5347</name>
</gene>
<dbReference type="SUPFAM" id="SSF52833">
    <property type="entry name" value="Thioredoxin-like"/>
    <property type="match status" value="1"/>
</dbReference>
<keyword evidence="10" id="KW-1133">Transmembrane helix</keyword>
<evidence type="ECO:0000256" key="6">
    <source>
        <dbReference type="ARBA" id="ARBA00023002"/>
    </source>
</evidence>
<dbReference type="InterPro" id="IPR036774">
    <property type="entry name" value="ERV/ALR_sulphydryl_oxid_sf"/>
</dbReference>
<comment type="caution">
    <text evidence="13">The sequence shown here is derived from an EMBL/GenBank/DDBJ whole genome shotgun (WGS) entry which is preliminary data.</text>
</comment>
<dbReference type="InterPro" id="IPR017905">
    <property type="entry name" value="ERV/ALR_sulphydryl_oxidase"/>
</dbReference>
<proteinExistence type="inferred from homology"/>
<evidence type="ECO:0000256" key="3">
    <source>
        <dbReference type="ARBA" id="ARBA00022630"/>
    </source>
</evidence>
<dbReference type="AlphaFoldDB" id="A0A8S3YRV0"/>
<feature type="domain" description="ERV/ALR sulfhydryl oxidase" evidence="11">
    <location>
        <begin position="396"/>
        <end position="501"/>
    </location>
</feature>
<feature type="domain" description="Thioredoxin" evidence="12">
    <location>
        <begin position="32"/>
        <end position="151"/>
    </location>
</feature>
<keyword evidence="10" id="KW-0472">Membrane</keyword>
<dbReference type="Gene3D" id="1.20.120.1960">
    <property type="entry name" value="QSOX sulfhydryl oxidase domain"/>
    <property type="match status" value="1"/>
</dbReference>
<evidence type="ECO:0000313" key="14">
    <source>
        <dbReference type="Proteomes" id="UP000678393"/>
    </source>
</evidence>
<dbReference type="InterPro" id="IPR040986">
    <property type="entry name" value="QSOX_FAD-bd_dom"/>
</dbReference>
<keyword evidence="7" id="KW-1015">Disulfide bond</keyword>
<comment type="function">
    <text evidence="10">Catalyzes the oxidation of sulfhydryl groups in peptide and protein thiols to disulfides with the reduction of oxygen to hydrogen peroxide.</text>
</comment>
<comment type="similarity">
    <text evidence="2 10">Belongs to the quiescin-sulfhydryl oxidase (QSOX) family.</text>
</comment>
<keyword evidence="10" id="KW-0812">Transmembrane</keyword>
<keyword evidence="3 10" id="KW-0285">Flavoprotein</keyword>
<evidence type="ECO:0000256" key="9">
    <source>
        <dbReference type="ARBA" id="ARBA00048864"/>
    </source>
</evidence>
<dbReference type="InterPro" id="IPR013766">
    <property type="entry name" value="Thioredoxin_domain"/>
</dbReference>
<dbReference type="GO" id="GO:0000139">
    <property type="term" value="C:Golgi membrane"/>
    <property type="evidence" value="ECO:0007669"/>
    <property type="project" value="TreeGrafter"/>
</dbReference>
<evidence type="ECO:0000256" key="4">
    <source>
        <dbReference type="ARBA" id="ARBA00022729"/>
    </source>
</evidence>
<keyword evidence="4" id="KW-0732">Signal</keyword>
<evidence type="ECO:0000259" key="12">
    <source>
        <dbReference type="PROSITE" id="PS51352"/>
    </source>
</evidence>
<dbReference type="InterPro" id="IPR039798">
    <property type="entry name" value="Sulfhydryl_oxidase"/>
</dbReference>
<reference evidence="13" key="1">
    <citation type="submission" date="2021-04" db="EMBL/GenBank/DDBJ databases">
        <authorList>
            <consortium name="Molecular Ecology Group"/>
        </authorList>
    </citation>
    <scope>NUCLEOTIDE SEQUENCE</scope>
</reference>
<dbReference type="Gene3D" id="3.40.30.10">
    <property type="entry name" value="Glutaredoxin"/>
    <property type="match status" value="2"/>
</dbReference>
<dbReference type="Pfam" id="PF00085">
    <property type="entry name" value="Thioredoxin"/>
    <property type="match status" value="1"/>
</dbReference>
<dbReference type="GO" id="GO:0005615">
    <property type="term" value="C:extracellular space"/>
    <property type="evidence" value="ECO:0007669"/>
    <property type="project" value="TreeGrafter"/>
</dbReference>
<keyword evidence="5 10" id="KW-0274">FAD</keyword>
<sequence length="659" mass="76443">MSAFIYGFLLLIVNGYLVFGIKDGLYDTEVDDVLPLNNESFQAMVVKGKPDIVWVVEFYNSWCGHCIHFAPTWKEVATYFKDWQDLVVIAAIDCTQPANLETCRQHDVSSYPTLKIFPPASVQGGKIQTLHSNDKESIKKWILDFMVKNAPISWPHLQPLEKIEDIWLDKKETHQHVLLIFEEEDSPVGTEVIIDVRKIRSVLVRRMPKRSVVKYGISKFPSLYTVRPDSTYNMLSVGTKMFADDRVAFVQTIKALANSHPGDSKNIISSNKSREQNLGKEPHDEMLPAARRYNSSVVSMQDLESALHYSLRQEVALKKHIDGDTFLALQTFLDTLVKYFPGRKPILGFLVKTRDMLRSLGKNNITGEEWMNKIDSLQDRDNYLPAVIKWEFCHGSSPLYRGYPCSMWVLFHTLTVSAYNQNTGTRHGNPQEVLLAIRSYMKHFFGCQECSKNFVSMAQSVEGEVHNYKDSVIWLWSAHNKANKRLHGDLSEDPEHPKIEFPSEKMCLQCRIKTSTDAETQVSWHMEKVLEFLVSFYSEKNIVPSQNLVSDEVSANSLEKREVDWWESKLQEQDLKQIRWLREKKQKQIQEMNQRIYNKKDSNYSARLEENHVFSLWGLTHLDFSLCLIFYLLSTVIILSMYHHFIVRRRMVTCRNIMS</sequence>